<evidence type="ECO:0000256" key="2">
    <source>
        <dbReference type="ARBA" id="ARBA00008816"/>
    </source>
</evidence>
<feature type="transmembrane region" description="Helical" evidence="7">
    <location>
        <begin position="56"/>
        <end position="75"/>
    </location>
</feature>
<dbReference type="STRING" id="91928.A0A0D1Y8G9"/>
<comment type="similarity">
    <text evidence="2">Belongs to the PA-phosphatase related phosphoesterase family.</text>
</comment>
<dbReference type="VEuPathDB" id="FungiDB:PV08_10591"/>
<keyword evidence="3 7" id="KW-0812">Transmembrane</keyword>
<feature type="compositionally biased region" description="Basic residues" evidence="6">
    <location>
        <begin position="427"/>
        <end position="436"/>
    </location>
</feature>
<protein>
    <recommendedName>
        <fullName evidence="8">Phosphatidic acid phosphatase type 2/haloperoxidase domain-containing protein</fullName>
    </recommendedName>
</protein>
<evidence type="ECO:0000313" key="10">
    <source>
        <dbReference type="Proteomes" id="UP000053328"/>
    </source>
</evidence>
<dbReference type="InterPro" id="IPR036938">
    <property type="entry name" value="PAP2/HPO_sf"/>
</dbReference>
<dbReference type="CDD" id="cd03390">
    <property type="entry name" value="PAP2_containing_1_like"/>
    <property type="match status" value="1"/>
</dbReference>
<dbReference type="Pfam" id="PF01569">
    <property type="entry name" value="PAP2"/>
    <property type="match status" value="1"/>
</dbReference>
<feature type="transmembrane region" description="Helical" evidence="7">
    <location>
        <begin position="142"/>
        <end position="163"/>
    </location>
</feature>
<keyword evidence="10" id="KW-1185">Reference proteome</keyword>
<evidence type="ECO:0000256" key="3">
    <source>
        <dbReference type="ARBA" id="ARBA00022692"/>
    </source>
</evidence>
<dbReference type="RefSeq" id="XP_016231507.1">
    <property type="nucleotide sequence ID" value="XM_016384905.1"/>
</dbReference>
<gene>
    <name evidence="9" type="ORF">PV08_10591</name>
</gene>
<dbReference type="EMBL" id="KN847499">
    <property type="protein sequence ID" value="KIW11291.1"/>
    <property type="molecule type" value="Genomic_DNA"/>
</dbReference>
<evidence type="ECO:0000256" key="1">
    <source>
        <dbReference type="ARBA" id="ARBA00004141"/>
    </source>
</evidence>
<reference evidence="9 10" key="1">
    <citation type="submission" date="2015-01" db="EMBL/GenBank/DDBJ databases">
        <title>The Genome Sequence of Exophiala spinifera CBS89968.</title>
        <authorList>
            <consortium name="The Broad Institute Genomics Platform"/>
            <person name="Cuomo C."/>
            <person name="de Hoog S."/>
            <person name="Gorbushina A."/>
            <person name="Stielow B."/>
            <person name="Teixiera M."/>
            <person name="Abouelleil A."/>
            <person name="Chapman S.B."/>
            <person name="Priest M."/>
            <person name="Young S.K."/>
            <person name="Wortman J."/>
            <person name="Nusbaum C."/>
            <person name="Birren B."/>
        </authorList>
    </citation>
    <scope>NUCLEOTIDE SEQUENCE [LARGE SCALE GENOMIC DNA]</scope>
    <source>
        <strain evidence="9 10">CBS 89968</strain>
    </source>
</reference>
<dbReference type="SUPFAM" id="SSF48317">
    <property type="entry name" value="Acid phosphatase/Vanadium-dependent haloperoxidase"/>
    <property type="match status" value="1"/>
</dbReference>
<organism evidence="9 10">
    <name type="scientific">Exophiala spinifera</name>
    <dbReference type="NCBI Taxonomy" id="91928"/>
    <lineage>
        <taxon>Eukaryota</taxon>
        <taxon>Fungi</taxon>
        <taxon>Dikarya</taxon>
        <taxon>Ascomycota</taxon>
        <taxon>Pezizomycotina</taxon>
        <taxon>Eurotiomycetes</taxon>
        <taxon>Chaetothyriomycetidae</taxon>
        <taxon>Chaetothyriales</taxon>
        <taxon>Herpotrichiellaceae</taxon>
        <taxon>Exophiala</taxon>
    </lineage>
</organism>
<evidence type="ECO:0000313" key="9">
    <source>
        <dbReference type="EMBL" id="KIW11291.1"/>
    </source>
</evidence>
<evidence type="ECO:0000256" key="5">
    <source>
        <dbReference type="ARBA" id="ARBA00023136"/>
    </source>
</evidence>
<name>A0A0D1Y8G9_9EURO</name>
<feature type="transmembrane region" description="Helical" evidence="7">
    <location>
        <begin position="273"/>
        <end position="295"/>
    </location>
</feature>
<evidence type="ECO:0000256" key="7">
    <source>
        <dbReference type="SAM" id="Phobius"/>
    </source>
</evidence>
<dbReference type="Proteomes" id="UP000053328">
    <property type="component" value="Unassembled WGS sequence"/>
</dbReference>
<evidence type="ECO:0000256" key="6">
    <source>
        <dbReference type="SAM" id="MobiDB-lite"/>
    </source>
</evidence>
<dbReference type="PANTHER" id="PTHR10165">
    <property type="entry name" value="LIPID PHOSPHATE PHOSPHATASE"/>
    <property type="match status" value="1"/>
</dbReference>
<dbReference type="GO" id="GO:0016020">
    <property type="term" value="C:membrane"/>
    <property type="evidence" value="ECO:0007669"/>
    <property type="project" value="UniProtKB-SubCell"/>
</dbReference>
<accession>A0A0D1Y8G9</accession>
<dbReference type="HOGENOM" id="CLU_021458_0_0_1"/>
<dbReference type="Gene3D" id="1.20.144.10">
    <property type="entry name" value="Phosphatidic acid phosphatase type 2/haloperoxidase"/>
    <property type="match status" value="1"/>
</dbReference>
<dbReference type="AlphaFoldDB" id="A0A0D1Y8G9"/>
<proteinExistence type="inferred from homology"/>
<feature type="region of interest" description="Disordered" evidence="6">
    <location>
        <begin position="401"/>
        <end position="444"/>
    </location>
</feature>
<dbReference type="InterPro" id="IPR000326">
    <property type="entry name" value="PAP2/HPO"/>
</dbReference>
<keyword evidence="5 7" id="KW-0472">Membrane</keyword>
<dbReference type="SMART" id="SM00014">
    <property type="entry name" value="acidPPc"/>
    <property type="match status" value="1"/>
</dbReference>
<comment type="subcellular location">
    <subcellularLocation>
        <location evidence="1">Membrane</location>
        <topology evidence="1">Multi-pass membrane protein</topology>
    </subcellularLocation>
</comment>
<keyword evidence="4 7" id="KW-1133">Transmembrane helix</keyword>
<sequence>MGLFSKRSDNTTAATANGHHKKHDRGVSGKNHHQGLFDIDSGNFNRRPSFGQWLKFTWVDLLTMAAMGAVGLGVYEAKPAPSRSFPVTFTDGEIVYPQFAYPLRHEIVPIWLAALLASLIPIFVILCMQVRIRSFWDCNNAILGLLYSLIGAAVFQVFVKWLIGGLRPHFLSVCDPDPAKIAAQGGQGFRGIMFQRDVCRGDVDQIDDSLESMPSGHSTAAWAGFLYLFFYLNAKMKVFGNHHPAFWKLIALYAPVLGATLITGALTVDEFHNWYDCVAGAVIGSTFAVSSYRMVYASVWDFRFNHIPLTRHTPFTYGAGAAGAGGFESAVFTRKAGWGYEEALGGAPFDAAHGLRGTAATGFDAGAHGLGHHHHHRPGDVENNAGLADEYKNGRTNDLAAAATNGTSSNGLTQSHSPVAAAPDGRYHHHHHRKSIERKAVPTA</sequence>
<evidence type="ECO:0000259" key="8">
    <source>
        <dbReference type="SMART" id="SM00014"/>
    </source>
</evidence>
<dbReference type="InterPro" id="IPR043216">
    <property type="entry name" value="PAP-like"/>
</dbReference>
<dbReference type="FunFam" id="1.20.144.10:FF:000035">
    <property type="entry name" value="Putative Lipid phosphate phosphatase 1"/>
    <property type="match status" value="1"/>
</dbReference>
<dbReference type="GO" id="GO:0008195">
    <property type="term" value="F:phosphatidate phosphatase activity"/>
    <property type="evidence" value="ECO:0007669"/>
    <property type="project" value="TreeGrafter"/>
</dbReference>
<dbReference type="GO" id="GO:0046839">
    <property type="term" value="P:phospholipid dephosphorylation"/>
    <property type="evidence" value="ECO:0007669"/>
    <property type="project" value="TreeGrafter"/>
</dbReference>
<feature type="transmembrane region" description="Helical" evidence="7">
    <location>
        <begin position="246"/>
        <end position="267"/>
    </location>
</feature>
<feature type="transmembrane region" description="Helical" evidence="7">
    <location>
        <begin position="216"/>
        <end position="234"/>
    </location>
</feature>
<dbReference type="GeneID" id="27337674"/>
<evidence type="ECO:0000256" key="4">
    <source>
        <dbReference type="ARBA" id="ARBA00022989"/>
    </source>
</evidence>
<feature type="transmembrane region" description="Helical" evidence="7">
    <location>
        <begin position="110"/>
        <end position="130"/>
    </location>
</feature>
<dbReference type="GO" id="GO:0006644">
    <property type="term" value="P:phospholipid metabolic process"/>
    <property type="evidence" value="ECO:0007669"/>
    <property type="project" value="InterPro"/>
</dbReference>
<dbReference type="PANTHER" id="PTHR10165:SF84">
    <property type="entry name" value="PHOSPHATIDIC ACID PHOSPHATASE BETA"/>
    <property type="match status" value="1"/>
</dbReference>
<feature type="domain" description="Phosphatidic acid phosphatase type 2/haloperoxidase" evidence="8">
    <location>
        <begin position="143"/>
        <end position="292"/>
    </location>
</feature>
<feature type="region of interest" description="Disordered" evidence="6">
    <location>
        <begin position="1"/>
        <end position="30"/>
    </location>
</feature>
<feature type="compositionally biased region" description="Polar residues" evidence="6">
    <location>
        <begin position="404"/>
        <end position="417"/>
    </location>
</feature>
<dbReference type="OrthoDB" id="10030083at2759"/>
<feature type="region of interest" description="Disordered" evidence="6">
    <location>
        <begin position="366"/>
        <end position="389"/>
    </location>
</feature>